<proteinExistence type="predicted"/>
<name>A0A6C6YYL9_SALPB</name>
<dbReference type="EMBL" id="CP000886">
    <property type="protein sequence ID" value="ABX66372.1"/>
    <property type="molecule type" value="Genomic_DNA"/>
</dbReference>
<organism evidence="1 2">
    <name type="scientific">Salmonella paratyphi B (strain ATCC BAA-1250 / SPB7)</name>
    <dbReference type="NCBI Taxonomy" id="1016998"/>
    <lineage>
        <taxon>Bacteria</taxon>
        <taxon>Pseudomonadati</taxon>
        <taxon>Pseudomonadota</taxon>
        <taxon>Gammaproteobacteria</taxon>
        <taxon>Enterobacterales</taxon>
        <taxon>Enterobacteriaceae</taxon>
        <taxon>Salmonella</taxon>
    </lineage>
</organism>
<gene>
    <name evidence="1" type="ordered locus">SPAB_00950</name>
</gene>
<evidence type="ECO:0000313" key="1">
    <source>
        <dbReference type="EMBL" id="ABX66372.1"/>
    </source>
</evidence>
<accession>A0A6C6YYL9</accession>
<dbReference type="AlphaFoldDB" id="A0A6C6YYL9"/>
<dbReference type="Proteomes" id="UP000008556">
    <property type="component" value="Chromosome"/>
</dbReference>
<protein>
    <submittedName>
        <fullName evidence="1">Uncharacterized protein</fullName>
    </submittedName>
</protein>
<reference evidence="1 2" key="1">
    <citation type="submission" date="2007-11" db="EMBL/GenBank/DDBJ databases">
        <authorList>
            <consortium name="The Salmonella enterica serovar Paratyphi B Genome Sequencing Project"/>
            <person name="McClelland M."/>
            <person name="Sanderson E.K."/>
            <person name="Porwollik S."/>
            <person name="Spieth J."/>
            <person name="Clifton W.S."/>
            <person name="Fulton R."/>
            <person name="Cordes M."/>
            <person name="Wollam A."/>
            <person name="Shah N."/>
            <person name="Pepin K."/>
            <person name="Bhonagiri V."/>
            <person name="Nash W."/>
            <person name="Johnson M."/>
            <person name="Thiruvilangam P."/>
            <person name="Wilson R."/>
        </authorList>
    </citation>
    <scope>NUCLEOTIDE SEQUENCE [LARGE SCALE GENOMIC DNA]</scope>
    <source>
        <strain evidence="2">ATCC BAA-1250 / SPB7</strain>
    </source>
</reference>
<dbReference type="KEGG" id="spq:SPAB_00950"/>
<evidence type="ECO:0000313" key="2">
    <source>
        <dbReference type="Proteomes" id="UP000008556"/>
    </source>
</evidence>
<sequence length="34" mass="4068">MNSMLTQRYDIKVAIDAFRFYAGYFIQLLFSTSR</sequence>